<feature type="region of interest" description="Disordered" evidence="1">
    <location>
        <begin position="208"/>
        <end position="260"/>
    </location>
</feature>
<sequence length="311" mass="33622">MPPKMRCQPRYFPQPGHEDTVAHDGRKDGRYFVVGAGHCGNGVFTDAHVADMQTNGFSGYAKRSTKRWTGVNGVEDLWAAFCDEFHRDGCHTARLPDGWDAPVPVRLVDPLVFPAPATSASAVTPTDTPHTPRPTTKSGGSGNTWASPLVVRSSVSPSPLRPPPQYHHTSGSPRPRTALNPSGSAPSTMSAASSVLSAMTTSSAASSFSFSQGSASARTPKKTVHSRVRSSPNAEHDTDFYFDDDDSDEEDGAGAPQASQARRLWAVRGLDELFHDVDSAFDALRQNMDRLKYMEVRTSTNPMMLRQFAAS</sequence>
<dbReference type="EMBL" id="JARJCM010000086">
    <property type="protein sequence ID" value="KAJ7030892.1"/>
    <property type="molecule type" value="Genomic_DNA"/>
</dbReference>
<dbReference type="AlphaFoldDB" id="A0AAD6WZE0"/>
<feature type="compositionally biased region" description="Low complexity" evidence="1">
    <location>
        <begin position="208"/>
        <end position="217"/>
    </location>
</feature>
<feature type="compositionally biased region" description="Acidic residues" evidence="1">
    <location>
        <begin position="240"/>
        <end position="252"/>
    </location>
</feature>
<protein>
    <submittedName>
        <fullName evidence="2">Uncharacterized protein</fullName>
    </submittedName>
</protein>
<feature type="compositionally biased region" description="Basic residues" evidence="1">
    <location>
        <begin position="219"/>
        <end position="228"/>
    </location>
</feature>
<keyword evidence="3" id="KW-1185">Reference proteome</keyword>
<feature type="compositionally biased region" description="Low complexity" evidence="1">
    <location>
        <begin position="147"/>
        <end position="158"/>
    </location>
</feature>
<gene>
    <name evidence="2" type="ORF">C8F04DRAFT_1263383</name>
</gene>
<accession>A0AAD6WZE0</accession>
<name>A0AAD6WZE0_9AGAR</name>
<evidence type="ECO:0000313" key="2">
    <source>
        <dbReference type="EMBL" id="KAJ7030892.1"/>
    </source>
</evidence>
<dbReference type="Proteomes" id="UP001218188">
    <property type="component" value="Unassembled WGS sequence"/>
</dbReference>
<organism evidence="2 3">
    <name type="scientific">Mycena alexandri</name>
    <dbReference type="NCBI Taxonomy" id="1745969"/>
    <lineage>
        <taxon>Eukaryota</taxon>
        <taxon>Fungi</taxon>
        <taxon>Dikarya</taxon>
        <taxon>Basidiomycota</taxon>
        <taxon>Agaricomycotina</taxon>
        <taxon>Agaricomycetes</taxon>
        <taxon>Agaricomycetidae</taxon>
        <taxon>Agaricales</taxon>
        <taxon>Marasmiineae</taxon>
        <taxon>Mycenaceae</taxon>
        <taxon>Mycena</taxon>
    </lineage>
</organism>
<feature type="region of interest" description="Disordered" evidence="1">
    <location>
        <begin position="118"/>
        <end position="189"/>
    </location>
</feature>
<evidence type="ECO:0000313" key="3">
    <source>
        <dbReference type="Proteomes" id="UP001218188"/>
    </source>
</evidence>
<proteinExistence type="predicted"/>
<comment type="caution">
    <text evidence="2">The sequence shown here is derived from an EMBL/GenBank/DDBJ whole genome shotgun (WGS) entry which is preliminary data.</text>
</comment>
<evidence type="ECO:0000256" key="1">
    <source>
        <dbReference type="SAM" id="MobiDB-lite"/>
    </source>
</evidence>
<reference evidence="2" key="1">
    <citation type="submission" date="2023-03" db="EMBL/GenBank/DDBJ databases">
        <title>Massive genome expansion in bonnet fungi (Mycena s.s.) driven by repeated elements and novel gene families across ecological guilds.</title>
        <authorList>
            <consortium name="Lawrence Berkeley National Laboratory"/>
            <person name="Harder C.B."/>
            <person name="Miyauchi S."/>
            <person name="Viragh M."/>
            <person name="Kuo A."/>
            <person name="Thoen E."/>
            <person name="Andreopoulos B."/>
            <person name="Lu D."/>
            <person name="Skrede I."/>
            <person name="Drula E."/>
            <person name="Henrissat B."/>
            <person name="Morin E."/>
            <person name="Kohler A."/>
            <person name="Barry K."/>
            <person name="LaButti K."/>
            <person name="Morin E."/>
            <person name="Salamov A."/>
            <person name="Lipzen A."/>
            <person name="Mereny Z."/>
            <person name="Hegedus B."/>
            <person name="Baldrian P."/>
            <person name="Stursova M."/>
            <person name="Weitz H."/>
            <person name="Taylor A."/>
            <person name="Grigoriev I.V."/>
            <person name="Nagy L.G."/>
            <person name="Martin F."/>
            <person name="Kauserud H."/>
        </authorList>
    </citation>
    <scope>NUCLEOTIDE SEQUENCE</scope>
    <source>
        <strain evidence="2">CBHHK200</strain>
    </source>
</reference>
<feature type="compositionally biased region" description="Low complexity" evidence="1">
    <location>
        <begin position="118"/>
        <end position="136"/>
    </location>
</feature>